<feature type="coiled-coil region" evidence="1">
    <location>
        <begin position="169"/>
        <end position="196"/>
    </location>
</feature>
<keyword evidence="1" id="KW-0175">Coiled coil</keyword>
<evidence type="ECO:0000313" key="3">
    <source>
        <dbReference type="Proteomes" id="UP000250918"/>
    </source>
</evidence>
<organism evidence="2 3">
    <name type="scientific">candidate division GN15 bacterium</name>
    <dbReference type="NCBI Taxonomy" id="2072418"/>
    <lineage>
        <taxon>Bacteria</taxon>
        <taxon>candidate division GN15</taxon>
    </lineage>
</organism>
<dbReference type="Gene3D" id="1.10.287.950">
    <property type="entry name" value="Methyl-accepting chemotaxis protein"/>
    <property type="match status" value="1"/>
</dbReference>
<dbReference type="EMBL" id="PQAP01000221">
    <property type="protein sequence ID" value="PWB67998.1"/>
    <property type="molecule type" value="Genomic_DNA"/>
</dbReference>
<feature type="non-terminal residue" evidence="2">
    <location>
        <position position="1"/>
    </location>
</feature>
<proteinExistence type="predicted"/>
<evidence type="ECO:0000313" key="2">
    <source>
        <dbReference type="EMBL" id="PWB67998.1"/>
    </source>
</evidence>
<evidence type="ECO:0008006" key="4">
    <source>
        <dbReference type="Google" id="ProtNLM"/>
    </source>
</evidence>
<dbReference type="Proteomes" id="UP000250918">
    <property type="component" value="Unassembled WGS sequence"/>
</dbReference>
<protein>
    <recommendedName>
        <fullName evidence="4">MCE family protein</fullName>
    </recommendedName>
</protein>
<sequence length="208" mass="23227">QFIIKNLGLMGERFIAIEPGTDTAKFDTAVVAKGSYDTGLPEVMGLMGEMITELRGLVSDFHRTVGSDSSLEKFNRTVANMERMSHSLASYVSRNESKLDETAQNFLSASREFNRLFARNSSSVDSSAARFDRASSRFEAFTGQLDTIARSARTFADALSNGEGTLQLLAEDRRLYEDLRKTANNLDELISDIKTNPRKYINLKVELF</sequence>
<dbReference type="AlphaFoldDB" id="A0A855WTU5"/>
<name>A0A855WTU5_9BACT</name>
<comment type="caution">
    <text evidence="2">The sequence shown here is derived from an EMBL/GenBank/DDBJ whole genome shotgun (WGS) entry which is preliminary data.</text>
</comment>
<reference evidence="2 3" key="1">
    <citation type="journal article" date="2018" name="ISME J.">
        <title>A methanotrophic archaeon couples anaerobic oxidation of methane to Fe(III) reduction.</title>
        <authorList>
            <person name="Cai C."/>
            <person name="Leu A.O."/>
            <person name="Xie G.J."/>
            <person name="Guo J."/>
            <person name="Feng Y."/>
            <person name="Zhao J.X."/>
            <person name="Tyson G.W."/>
            <person name="Yuan Z."/>
            <person name="Hu S."/>
        </authorList>
    </citation>
    <scope>NUCLEOTIDE SEQUENCE [LARGE SCALE GENOMIC DNA]</scope>
    <source>
        <strain evidence="2">FeB_12</strain>
    </source>
</reference>
<gene>
    <name evidence="2" type="ORF">C3F09_12530</name>
</gene>
<evidence type="ECO:0000256" key="1">
    <source>
        <dbReference type="SAM" id="Coils"/>
    </source>
</evidence>
<accession>A0A855WTU5</accession>